<proteinExistence type="predicted"/>
<dbReference type="eggNOG" id="ENOG502RZ4I">
    <property type="taxonomic scope" value="Eukaryota"/>
</dbReference>
<keyword evidence="1" id="KW-0732">Signal</keyword>
<protein>
    <recommendedName>
        <fullName evidence="2">ARB-07466-like C-terminal domain-containing protein</fullName>
    </recommendedName>
</protein>
<feature type="domain" description="ARB-07466-like C-terminal" evidence="2">
    <location>
        <begin position="117"/>
        <end position="222"/>
    </location>
</feature>
<evidence type="ECO:0000256" key="1">
    <source>
        <dbReference type="SAM" id="SignalP"/>
    </source>
</evidence>
<dbReference type="Pfam" id="PF26571">
    <property type="entry name" value="VldE"/>
    <property type="match status" value="1"/>
</dbReference>
<evidence type="ECO:0000313" key="4">
    <source>
        <dbReference type="Proteomes" id="UP000018144"/>
    </source>
</evidence>
<dbReference type="OMA" id="IREIGCK"/>
<keyword evidence="4" id="KW-1185">Reference proteome</keyword>
<dbReference type="Proteomes" id="UP000018144">
    <property type="component" value="Unassembled WGS sequence"/>
</dbReference>
<gene>
    <name evidence="3" type="ORF">PCON_02203</name>
</gene>
<dbReference type="EMBL" id="HF936260">
    <property type="protein sequence ID" value="CCX33940.1"/>
    <property type="molecule type" value="Genomic_DNA"/>
</dbReference>
<dbReference type="OrthoDB" id="2251794at2759"/>
<sequence>MHFPTFSVLLLPLTSLVAAAVNGPCTANGVPGVCVSTANCRKYPGAVSHPEPFCPNDPADIQCCTKSPCSGGSGTCMWESQCANGGMPDNLCPGPAGFKCCTAGGSPGGGIPSIPTRNCKQHVIDGGYIILRQFPGVVHTVWCYANKPGDHGTGTALDLMIKNRDPIGRTMAEWVMNNQARLRVKYVIWGQKIWDVQAGDKPKPWTSWKQMENRGDDTQNHWDHNHVSFLP</sequence>
<evidence type="ECO:0000259" key="2">
    <source>
        <dbReference type="Pfam" id="PF26571"/>
    </source>
</evidence>
<evidence type="ECO:0000313" key="3">
    <source>
        <dbReference type="EMBL" id="CCX33940.1"/>
    </source>
</evidence>
<dbReference type="InterPro" id="IPR058593">
    <property type="entry name" value="ARB_07466-like_C"/>
</dbReference>
<dbReference type="STRING" id="1076935.U4LPR4"/>
<reference evidence="3 4" key="1">
    <citation type="journal article" date="2013" name="PLoS Genet.">
        <title>The genome and development-dependent transcriptomes of Pyronema confluens: a window into fungal evolution.</title>
        <authorList>
            <person name="Traeger S."/>
            <person name="Altegoer F."/>
            <person name="Freitag M."/>
            <person name="Gabaldon T."/>
            <person name="Kempken F."/>
            <person name="Kumar A."/>
            <person name="Marcet-Houben M."/>
            <person name="Poggeler S."/>
            <person name="Stajich J.E."/>
            <person name="Nowrousian M."/>
        </authorList>
    </citation>
    <scope>NUCLEOTIDE SEQUENCE [LARGE SCALE GENOMIC DNA]</scope>
    <source>
        <strain evidence="4">CBS 100304</strain>
        <tissue evidence="3">Vegetative mycelium</tissue>
    </source>
</reference>
<feature type="signal peptide" evidence="1">
    <location>
        <begin position="1"/>
        <end position="19"/>
    </location>
</feature>
<feature type="chain" id="PRO_5004652536" description="ARB-07466-like C-terminal domain-containing protein" evidence="1">
    <location>
        <begin position="20"/>
        <end position="231"/>
    </location>
</feature>
<name>U4LPR4_PYROM</name>
<accession>U4LPR4</accession>
<organism evidence="3 4">
    <name type="scientific">Pyronema omphalodes (strain CBS 100304)</name>
    <name type="common">Pyronema confluens</name>
    <dbReference type="NCBI Taxonomy" id="1076935"/>
    <lineage>
        <taxon>Eukaryota</taxon>
        <taxon>Fungi</taxon>
        <taxon>Dikarya</taxon>
        <taxon>Ascomycota</taxon>
        <taxon>Pezizomycotina</taxon>
        <taxon>Pezizomycetes</taxon>
        <taxon>Pezizales</taxon>
        <taxon>Pyronemataceae</taxon>
        <taxon>Pyronema</taxon>
    </lineage>
</organism>
<dbReference type="AlphaFoldDB" id="U4LPR4"/>